<name>A0AAV2Z4E2_9STRA</name>
<dbReference type="AlphaFoldDB" id="A0AAV2Z4E2"/>
<dbReference type="Gene3D" id="3.40.630.30">
    <property type="match status" value="1"/>
</dbReference>
<comment type="caution">
    <text evidence="2">The sequence shown here is derived from an EMBL/GenBank/DDBJ whole genome shotgun (WGS) entry which is preliminary data.</text>
</comment>
<sequence>MFCGELAGELGLGHASLRNELMPFIKRSSFIIAGLMVASGEAAFQLKRATAPDEIALCHRMRQTGFEDEYDLDPAIDTDEHDAKPSTFHFLGWVGGDKPTFENCVAVARCFMFNDHEAEIGRVLVLPKWRQRGFGAKLIEFIEETTADVVTKFVIYAFGPMMPFYHRMGFEEDDWKKPEKGHYLYRMHKVRGAKAG</sequence>
<proteinExistence type="predicted"/>
<evidence type="ECO:0000259" key="1">
    <source>
        <dbReference type="PROSITE" id="PS51186"/>
    </source>
</evidence>
<evidence type="ECO:0000313" key="2">
    <source>
        <dbReference type="EMBL" id="DBA00617.1"/>
    </source>
</evidence>
<dbReference type="PROSITE" id="PS51186">
    <property type="entry name" value="GNAT"/>
    <property type="match status" value="1"/>
</dbReference>
<dbReference type="Pfam" id="PF00583">
    <property type="entry name" value="Acetyltransf_1"/>
    <property type="match status" value="1"/>
</dbReference>
<dbReference type="Proteomes" id="UP001146120">
    <property type="component" value="Unassembled WGS sequence"/>
</dbReference>
<dbReference type="InterPro" id="IPR000182">
    <property type="entry name" value="GNAT_dom"/>
</dbReference>
<dbReference type="EMBL" id="DAKRPA010000061">
    <property type="protein sequence ID" value="DBA00617.1"/>
    <property type="molecule type" value="Genomic_DNA"/>
</dbReference>
<protein>
    <recommendedName>
        <fullName evidence="1">N-acetyltransferase domain-containing protein</fullName>
    </recommendedName>
</protein>
<dbReference type="CDD" id="cd04301">
    <property type="entry name" value="NAT_SF"/>
    <property type="match status" value="1"/>
</dbReference>
<evidence type="ECO:0000313" key="3">
    <source>
        <dbReference type="Proteomes" id="UP001146120"/>
    </source>
</evidence>
<organism evidence="2 3">
    <name type="scientific">Lagenidium giganteum</name>
    <dbReference type="NCBI Taxonomy" id="4803"/>
    <lineage>
        <taxon>Eukaryota</taxon>
        <taxon>Sar</taxon>
        <taxon>Stramenopiles</taxon>
        <taxon>Oomycota</taxon>
        <taxon>Peronosporomycetes</taxon>
        <taxon>Pythiales</taxon>
        <taxon>Pythiaceae</taxon>
    </lineage>
</organism>
<dbReference type="InterPro" id="IPR016181">
    <property type="entry name" value="Acyl_CoA_acyltransferase"/>
</dbReference>
<reference evidence="2" key="1">
    <citation type="submission" date="2022-11" db="EMBL/GenBank/DDBJ databases">
        <authorList>
            <person name="Morgan W.R."/>
            <person name="Tartar A."/>
        </authorList>
    </citation>
    <scope>NUCLEOTIDE SEQUENCE</scope>
    <source>
        <strain evidence="2">ARSEF 373</strain>
    </source>
</reference>
<accession>A0AAV2Z4E2</accession>
<dbReference type="GO" id="GO:0016747">
    <property type="term" value="F:acyltransferase activity, transferring groups other than amino-acyl groups"/>
    <property type="evidence" value="ECO:0007669"/>
    <property type="project" value="InterPro"/>
</dbReference>
<dbReference type="SUPFAM" id="SSF55729">
    <property type="entry name" value="Acyl-CoA N-acyltransferases (Nat)"/>
    <property type="match status" value="1"/>
</dbReference>
<keyword evidence="3" id="KW-1185">Reference proteome</keyword>
<gene>
    <name evidence="2" type="ORF">N0F65_007746</name>
</gene>
<reference evidence="2" key="2">
    <citation type="journal article" date="2023" name="Microbiol Resour">
        <title>Decontamination and Annotation of the Draft Genome Sequence of the Oomycete Lagenidium giganteum ARSEF 373.</title>
        <authorList>
            <person name="Morgan W.R."/>
            <person name="Tartar A."/>
        </authorList>
    </citation>
    <scope>NUCLEOTIDE SEQUENCE</scope>
    <source>
        <strain evidence="2">ARSEF 373</strain>
    </source>
</reference>
<feature type="domain" description="N-acetyltransferase" evidence="1">
    <location>
        <begin position="44"/>
        <end position="190"/>
    </location>
</feature>